<evidence type="ECO:0000313" key="8">
    <source>
        <dbReference type="EMBL" id="KAF2126297.1"/>
    </source>
</evidence>
<proteinExistence type="inferred from homology"/>
<dbReference type="InterPro" id="IPR029058">
    <property type="entry name" value="AB_hydrolase_fold"/>
</dbReference>
<feature type="chain" id="PRO_5025455575" evidence="7">
    <location>
        <begin position="27"/>
        <end position="607"/>
    </location>
</feature>
<dbReference type="InterPro" id="IPR001563">
    <property type="entry name" value="Peptidase_S10"/>
</dbReference>
<evidence type="ECO:0000313" key="9">
    <source>
        <dbReference type="Proteomes" id="UP000799771"/>
    </source>
</evidence>
<protein>
    <submittedName>
        <fullName evidence="8">Alpha/beta-hydrolase</fullName>
    </submittedName>
</protein>
<dbReference type="PANTHER" id="PTHR11802">
    <property type="entry name" value="SERINE PROTEASE FAMILY S10 SERINE CARBOXYPEPTIDASE"/>
    <property type="match status" value="1"/>
</dbReference>
<dbReference type="RefSeq" id="XP_033520689.1">
    <property type="nucleotide sequence ID" value="XM_033664218.1"/>
</dbReference>
<keyword evidence="4 7" id="KW-0732">Signal</keyword>
<dbReference type="Proteomes" id="UP000799771">
    <property type="component" value="Unassembled WGS sequence"/>
</dbReference>
<dbReference type="PANTHER" id="PTHR11802:SF189">
    <property type="entry name" value="CARBOXYPEPTIDASE"/>
    <property type="match status" value="1"/>
</dbReference>
<evidence type="ECO:0000256" key="6">
    <source>
        <dbReference type="ARBA" id="ARBA00023180"/>
    </source>
</evidence>
<dbReference type="GO" id="GO:0006508">
    <property type="term" value="P:proteolysis"/>
    <property type="evidence" value="ECO:0007669"/>
    <property type="project" value="UniProtKB-KW"/>
</dbReference>
<dbReference type="EMBL" id="ML977514">
    <property type="protein sequence ID" value="KAF2126297.1"/>
    <property type="molecule type" value="Genomic_DNA"/>
</dbReference>
<evidence type="ECO:0000256" key="7">
    <source>
        <dbReference type="SAM" id="SignalP"/>
    </source>
</evidence>
<evidence type="ECO:0000256" key="5">
    <source>
        <dbReference type="ARBA" id="ARBA00022801"/>
    </source>
</evidence>
<evidence type="ECO:0000256" key="2">
    <source>
        <dbReference type="ARBA" id="ARBA00022645"/>
    </source>
</evidence>
<dbReference type="PRINTS" id="PR00724">
    <property type="entry name" value="CRBOXYPTASEC"/>
</dbReference>
<dbReference type="GO" id="GO:0004185">
    <property type="term" value="F:serine-type carboxypeptidase activity"/>
    <property type="evidence" value="ECO:0007669"/>
    <property type="project" value="InterPro"/>
</dbReference>
<keyword evidence="6" id="KW-0325">Glycoprotein</keyword>
<organism evidence="8 9">
    <name type="scientific">Dothidotthia symphoricarpi CBS 119687</name>
    <dbReference type="NCBI Taxonomy" id="1392245"/>
    <lineage>
        <taxon>Eukaryota</taxon>
        <taxon>Fungi</taxon>
        <taxon>Dikarya</taxon>
        <taxon>Ascomycota</taxon>
        <taxon>Pezizomycotina</taxon>
        <taxon>Dothideomycetes</taxon>
        <taxon>Pleosporomycetidae</taxon>
        <taxon>Pleosporales</taxon>
        <taxon>Dothidotthiaceae</taxon>
        <taxon>Dothidotthia</taxon>
    </lineage>
</organism>
<keyword evidence="5 8" id="KW-0378">Hydrolase</keyword>
<keyword evidence="2" id="KW-0121">Carboxypeptidase</keyword>
<dbReference type="Gene3D" id="3.40.50.1820">
    <property type="entry name" value="alpha/beta hydrolase"/>
    <property type="match status" value="1"/>
</dbReference>
<gene>
    <name evidence="8" type="ORF">P153DRAFT_298517</name>
</gene>
<dbReference type="Pfam" id="PF00450">
    <property type="entry name" value="Peptidase_S10"/>
    <property type="match status" value="1"/>
</dbReference>
<dbReference type="GO" id="GO:0000324">
    <property type="term" value="C:fungal-type vacuole"/>
    <property type="evidence" value="ECO:0007669"/>
    <property type="project" value="TreeGrafter"/>
</dbReference>
<evidence type="ECO:0000256" key="1">
    <source>
        <dbReference type="ARBA" id="ARBA00009431"/>
    </source>
</evidence>
<evidence type="ECO:0000256" key="3">
    <source>
        <dbReference type="ARBA" id="ARBA00022670"/>
    </source>
</evidence>
<comment type="similarity">
    <text evidence="1">Belongs to the peptidase S10 family.</text>
</comment>
<dbReference type="GeneID" id="54404650"/>
<dbReference type="SUPFAM" id="SSF53474">
    <property type="entry name" value="alpha/beta-Hydrolases"/>
    <property type="match status" value="1"/>
</dbReference>
<keyword evidence="9" id="KW-1185">Reference proteome</keyword>
<keyword evidence="3" id="KW-0645">Protease</keyword>
<accession>A0A6A6A5V6</accession>
<sequence length="607" mass="65979">MFSLSKYSTLPFLTLLLHTSAAYSSANSTDEPEELHTIDSKIAPGATISYKQTHICETTPGVQAFSGYINLPSSLISDVGGAAEYNASIFYWYFESRKDPKNAPLSIYVGGGPGTTSLGGVTAENGPCYINPDSNSTRLNPWSWNNNVNMLYIDQPVKVGFSYTDLVPSVLDLLTGTIAPMEASEISNATFVTGILPGQNISTTVNTTANAARILWGFTQIWLQEFPEHESSNDRISLWTNSYGGHWGPGIMAYFQSQNENIQNGTITNTQAKYLHLDTLGITNGCIDVKTEAQFYPEFAVNNTYGFQAYSEDVYLEARNNLTKKGGCSDLLDQCRALSVSDPKSLGANETVNAACALATQYCFGYVQGAFTTASDRNPFDISREKHSVFPPEYIIGYMNQDWVQRELGVPLNFSISSNDVLNTFFGVTGDPVKVSIDNINYVAQSGIKVALIYGDRDYRCNWLGGEAVSLAMSYSSAPSFRSAGYEPIHTNSTFNGGVVRQHNKISFSRVFDAGHAVGAYQPETVSKIFDRVMFDSDVATGNTSTAGNSSYSSTGPESSLGIKNVLPPSPKNECYLWDAFLTCVDDELLALANGTAVVKDFILVSG</sequence>
<name>A0A6A6A5V6_9PLEO</name>
<dbReference type="AlphaFoldDB" id="A0A6A6A5V6"/>
<reference evidence="8" key="1">
    <citation type="journal article" date="2020" name="Stud. Mycol.">
        <title>101 Dothideomycetes genomes: a test case for predicting lifestyles and emergence of pathogens.</title>
        <authorList>
            <person name="Haridas S."/>
            <person name="Albert R."/>
            <person name="Binder M."/>
            <person name="Bloem J."/>
            <person name="Labutti K."/>
            <person name="Salamov A."/>
            <person name="Andreopoulos B."/>
            <person name="Baker S."/>
            <person name="Barry K."/>
            <person name="Bills G."/>
            <person name="Bluhm B."/>
            <person name="Cannon C."/>
            <person name="Castanera R."/>
            <person name="Culley D."/>
            <person name="Daum C."/>
            <person name="Ezra D."/>
            <person name="Gonzalez J."/>
            <person name="Henrissat B."/>
            <person name="Kuo A."/>
            <person name="Liang C."/>
            <person name="Lipzen A."/>
            <person name="Lutzoni F."/>
            <person name="Magnuson J."/>
            <person name="Mondo S."/>
            <person name="Nolan M."/>
            <person name="Ohm R."/>
            <person name="Pangilinan J."/>
            <person name="Park H.-J."/>
            <person name="Ramirez L."/>
            <person name="Alfaro M."/>
            <person name="Sun H."/>
            <person name="Tritt A."/>
            <person name="Yoshinaga Y."/>
            <person name="Zwiers L.-H."/>
            <person name="Turgeon B."/>
            <person name="Goodwin S."/>
            <person name="Spatafora J."/>
            <person name="Crous P."/>
            <person name="Grigoriev I."/>
        </authorList>
    </citation>
    <scope>NUCLEOTIDE SEQUENCE</scope>
    <source>
        <strain evidence="8">CBS 119687</strain>
    </source>
</reference>
<dbReference type="OrthoDB" id="443318at2759"/>
<feature type="signal peptide" evidence="7">
    <location>
        <begin position="1"/>
        <end position="26"/>
    </location>
</feature>
<evidence type="ECO:0000256" key="4">
    <source>
        <dbReference type="ARBA" id="ARBA00022729"/>
    </source>
</evidence>